<gene>
    <name evidence="1" type="ORF">COCHEDRAFT_1218295</name>
</gene>
<keyword evidence="2" id="KW-1185">Reference proteome</keyword>
<name>M2SN51_COCH5</name>
<dbReference type="PANTHER" id="PTHR34706:SF1">
    <property type="entry name" value="VWFA DOMAIN-CONTAINING PROTEIN"/>
    <property type="match status" value="1"/>
</dbReference>
<dbReference type="AlphaFoldDB" id="M2SN51"/>
<dbReference type="EMBL" id="KB445584">
    <property type="protein sequence ID" value="EMD86760.1"/>
    <property type="molecule type" value="Genomic_DNA"/>
</dbReference>
<proteinExistence type="predicted"/>
<dbReference type="STRING" id="701091.M2SN51"/>
<organism evidence="1 2">
    <name type="scientific">Cochliobolus heterostrophus (strain C5 / ATCC 48332 / race O)</name>
    <name type="common">Southern corn leaf blight fungus</name>
    <name type="synonym">Bipolaris maydis</name>
    <dbReference type="NCBI Taxonomy" id="701091"/>
    <lineage>
        <taxon>Eukaryota</taxon>
        <taxon>Fungi</taxon>
        <taxon>Dikarya</taxon>
        <taxon>Ascomycota</taxon>
        <taxon>Pezizomycotina</taxon>
        <taxon>Dothideomycetes</taxon>
        <taxon>Pleosporomycetidae</taxon>
        <taxon>Pleosporales</taxon>
        <taxon>Pleosporineae</taxon>
        <taxon>Pleosporaceae</taxon>
        <taxon>Bipolaris</taxon>
    </lineage>
</organism>
<reference evidence="1 2" key="1">
    <citation type="journal article" date="2012" name="PLoS Pathog.">
        <title>Diverse lifestyles and strategies of plant pathogenesis encoded in the genomes of eighteen Dothideomycetes fungi.</title>
        <authorList>
            <person name="Ohm R.A."/>
            <person name="Feau N."/>
            <person name="Henrissat B."/>
            <person name="Schoch C.L."/>
            <person name="Horwitz B.A."/>
            <person name="Barry K.W."/>
            <person name="Condon B.J."/>
            <person name="Copeland A.C."/>
            <person name="Dhillon B."/>
            <person name="Glaser F."/>
            <person name="Hesse C.N."/>
            <person name="Kosti I."/>
            <person name="LaButti K."/>
            <person name="Lindquist E.A."/>
            <person name="Lucas S."/>
            <person name="Salamov A.A."/>
            <person name="Bradshaw R.E."/>
            <person name="Ciuffetti L."/>
            <person name="Hamelin R.C."/>
            <person name="Kema G.H.J."/>
            <person name="Lawrence C."/>
            <person name="Scott J.A."/>
            <person name="Spatafora J.W."/>
            <person name="Turgeon B.G."/>
            <person name="de Wit P.J.G.M."/>
            <person name="Zhong S."/>
            <person name="Goodwin S.B."/>
            <person name="Grigoriev I.V."/>
        </authorList>
    </citation>
    <scope>NUCLEOTIDE SEQUENCE [LARGE SCALE GENOMIC DNA]</scope>
    <source>
        <strain evidence="2">C5 / ATCC 48332 / race O</strain>
    </source>
</reference>
<evidence type="ECO:0000313" key="1">
    <source>
        <dbReference type="EMBL" id="EMD86760.1"/>
    </source>
</evidence>
<accession>M2SN51</accession>
<sequence>MPSWKQKLMSSILEKPASGTGSKNNSLGSAQQHPVSDDHLLAYLSELDTIFVIDPSSMLETQSALQTLLTLLPDFMPHNENGFCTSFLKLPCELHENIKDENKIKDIFKTVRPASMTHTGLQPETGPQLKEILINYLEKHERNCSTKPIDIIVVTDEMPAKDADDIVKEITNRRRKLKAPTTQVAVRFFQTYLPEYYFKR</sequence>
<dbReference type="HOGENOM" id="CLU_1366125_0_0_1"/>
<protein>
    <submittedName>
        <fullName evidence="1">Uncharacterized protein</fullName>
    </submittedName>
</protein>
<evidence type="ECO:0000313" key="2">
    <source>
        <dbReference type="Proteomes" id="UP000016936"/>
    </source>
</evidence>
<dbReference type="PANTHER" id="PTHR34706">
    <property type="entry name" value="SLR1338 PROTEIN"/>
    <property type="match status" value="1"/>
</dbReference>
<dbReference type="Proteomes" id="UP000016936">
    <property type="component" value="Unassembled WGS sequence"/>
</dbReference>
<reference evidence="2" key="2">
    <citation type="journal article" date="2013" name="PLoS Genet.">
        <title>Comparative genome structure, secondary metabolite, and effector coding capacity across Cochliobolus pathogens.</title>
        <authorList>
            <person name="Condon B.J."/>
            <person name="Leng Y."/>
            <person name="Wu D."/>
            <person name="Bushley K.E."/>
            <person name="Ohm R.A."/>
            <person name="Otillar R."/>
            <person name="Martin J."/>
            <person name="Schackwitz W."/>
            <person name="Grimwood J."/>
            <person name="MohdZainudin N."/>
            <person name="Xue C."/>
            <person name="Wang R."/>
            <person name="Manning V.A."/>
            <person name="Dhillon B."/>
            <person name="Tu Z.J."/>
            <person name="Steffenson B.J."/>
            <person name="Salamov A."/>
            <person name="Sun H."/>
            <person name="Lowry S."/>
            <person name="LaButti K."/>
            <person name="Han J."/>
            <person name="Copeland A."/>
            <person name="Lindquist E."/>
            <person name="Barry K."/>
            <person name="Schmutz J."/>
            <person name="Baker S.E."/>
            <person name="Ciuffetti L.M."/>
            <person name="Grigoriev I.V."/>
            <person name="Zhong S."/>
            <person name="Turgeon B.G."/>
        </authorList>
    </citation>
    <scope>NUCLEOTIDE SEQUENCE [LARGE SCALE GENOMIC DNA]</scope>
    <source>
        <strain evidence="2">C5 / ATCC 48332 / race O</strain>
    </source>
</reference>